<dbReference type="Proteomes" id="UP000660262">
    <property type="component" value="Unassembled WGS sequence"/>
</dbReference>
<protein>
    <recommendedName>
        <fullName evidence="2">GST C-terminal domain-containing protein</fullName>
    </recommendedName>
</protein>
<dbReference type="SUPFAM" id="SSF47616">
    <property type="entry name" value="GST C-terminal domain-like"/>
    <property type="match status" value="1"/>
</dbReference>
<dbReference type="PANTHER" id="PTHR43968">
    <property type="match status" value="1"/>
</dbReference>
<sequence>MPSPLLTYYSAWFCPYAHRATIALSHHAASVSYKWVEALGWEKRPSEDANTRAQTGEPEHDSYYHWKHPDLLRITDGEGLIPTFQDEKGRVVKESLMAVEYVDDLASAVGDPATRNTPLLPADPAERARCRWAAEWANKKMCSPYYTMLVRTDVDERRRAFDELLESLAWWGSQRQGTFYCGDTLSAADIAPLPWAARYYILEHYRNFVIPRDDAQLAGFHEWRDAALALPTVASTLPDRDRYLDHIAKYADASARSKVANAVRSGRGAHDLQEDD</sequence>
<dbReference type="PROSITE" id="PS50405">
    <property type="entry name" value="GST_CTER"/>
    <property type="match status" value="1"/>
</dbReference>
<dbReference type="PRINTS" id="PR01625">
    <property type="entry name" value="GSTRNSFRASEO"/>
</dbReference>
<dbReference type="GO" id="GO:0004364">
    <property type="term" value="F:glutathione transferase activity"/>
    <property type="evidence" value="ECO:0007669"/>
    <property type="project" value="InterPro"/>
</dbReference>
<dbReference type="InterPro" id="IPR050983">
    <property type="entry name" value="GST_Omega/HSP26"/>
</dbReference>
<dbReference type="Pfam" id="PF13409">
    <property type="entry name" value="GST_N_2"/>
    <property type="match status" value="1"/>
</dbReference>
<dbReference type="InterPro" id="IPR036249">
    <property type="entry name" value="Thioredoxin-like_sf"/>
</dbReference>
<dbReference type="OrthoDB" id="4951845at2759"/>
<evidence type="ECO:0000259" key="2">
    <source>
        <dbReference type="PROSITE" id="PS50405"/>
    </source>
</evidence>
<keyword evidence="4" id="KW-1185">Reference proteome</keyword>
<accession>A0A830HY89</accession>
<name>A0A830HY89_9CHLO</name>
<feature type="domain" description="GST C-terminal" evidence="2">
    <location>
        <begin position="123"/>
        <end position="251"/>
    </location>
</feature>
<dbReference type="InterPro" id="IPR005442">
    <property type="entry name" value="GST_omega"/>
</dbReference>
<dbReference type="Pfam" id="PF13410">
    <property type="entry name" value="GST_C_2"/>
    <property type="match status" value="1"/>
</dbReference>
<keyword evidence="1" id="KW-0560">Oxidoreductase</keyword>
<dbReference type="Gene3D" id="1.20.1050.10">
    <property type="match status" value="1"/>
</dbReference>
<dbReference type="SUPFAM" id="SSF52833">
    <property type="entry name" value="Thioredoxin-like"/>
    <property type="match status" value="1"/>
</dbReference>
<dbReference type="InterPro" id="IPR004045">
    <property type="entry name" value="Glutathione_S-Trfase_N"/>
</dbReference>
<evidence type="ECO:0000256" key="1">
    <source>
        <dbReference type="ARBA" id="ARBA00023002"/>
    </source>
</evidence>
<dbReference type="InterPro" id="IPR036282">
    <property type="entry name" value="Glutathione-S-Trfase_C_sf"/>
</dbReference>
<organism evidence="3 4">
    <name type="scientific">Pycnococcus provasolii</name>
    <dbReference type="NCBI Taxonomy" id="41880"/>
    <lineage>
        <taxon>Eukaryota</taxon>
        <taxon>Viridiplantae</taxon>
        <taxon>Chlorophyta</taxon>
        <taxon>Pseudoscourfieldiophyceae</taxon>
        <taxon>Pseudoscourfieldiales</taxon>
        <taxon>Pycnococcaceae</taxon>
        <taxon>Pycnococcus</taxon>
    </lineage>
</organism>
<dbReference type="InterPro" id="IPR010987">
    <property type="entry name" value="Glutathione-S-Trfase_C-like"/>
</dbReference>
<dbReference type="Gene3D" id="3.40.30.10">
    <property type="entry name" value="Glutaredoxin"/>
    <property type="match status" value="1"/>
</dbReference>
<dbReference type="EMBL" id="BNJQ01000036">
    <property type="protein sequence ID" value="GHP11733.1"/>
    <property type="molecule type" value="Genomic_DNA"/>
</dbReference>
<dbReference type="AlphaFoldDB" id="A0A830HY89"/>
<gene>
    <name evidence="3" type="ORF">PPROV_001046100</name>
</gene>
<reference evidence="3" key="1">
    <citation type="submission" date="2020-10" db="EMBL/GenBank/DDBJ databases">
        <title>Unveiling of a novel bifunctional photoreceptor, Dualchrome1, isolated from a cosmopolitan green alga.</title>
        <authorList>
            <person name="Suzuki S."/>
            <person name="Kawachi M."/>
        </authorList>
    </citation>
    <scope>NUCLEOTIDE SEQUENCE</scope>
    <source>
        <strain evidence="3">NIES 2893</strain>
    </source>
</reference>
<evidence type="ECO:0000313" key="4">
    <source>
        <dbReference type="Proteomes" id="UP000660262"/>
    </source>
</evidence>
<proteinExistence type="predicted"/>
<comment type="caution">
    <text evidence="3">The sequence shown here is derived from an EMBL/GenBank/DDBJ whole genome shotgun (WGS) entry which is preliminary data.</text>
</comment>
<evidence type="ECO:0000313" key="3">
    <source>
        <dbReference type="EMBL" id="GHP11733.1"/>
    </source>
</evidence>
<dbReference type="GO" id="GO:0005737">
    <property type="term" value="C:cytoplasm"/>
    <property type="evidence" value="ECO:0007669"/>
    <property type="project" value="InterPro"/>
</dbReference>
<dbReference type="GO" id="GO:0045174">
    <property type="term" value="F:glutathione dehydrogenase (ascorbate) activity"/>
    <property type="evidence" value="ECO:0007669"/>
    <property type="project" value="UniProtKB-ARBA"/>
</dbReference>
<dbReference type="PANTHER" id="PTHR43968:SF6">
    <property type="entry name" value="GLUTATHIONE S-TRANSFERASE OMEGA"/>
    <property type="match status" value="1"/>
</dbReference>